<dbReference type="GO" id="GO:0019563">
    <property type="term" value="P:glycerol catabolic process"/>
    <property type="evidence" value="ECO:0007669"/>
    <property type="project" value="TreeGrafter"/>
</dbReference>
<feature type="domain" description="DhaK" evidence="7">
    <location>
        <begin position="7"/>
        <end position="330"/>
    </location>
</feature>
<dbReference type="Proteomes" id="UP000199664">
    <property type="component" value="Unassembled WGS sequence"/>
</dbReference>
<dbReference type="NCBIfam" id="NF011049">
    <property type="entry name" value="PRK14479.1"/>
    <property type="match status" value="1"/>
</dbReference>
<evidence type="ECO:0000256" key="1">
    <source>
        <dbReference type="ARBA" id="ARBA00022679"/>
    </source>
</evidence>
<name>A0A1H7P066_9HYPH</name>
<dbReference type="RefSeq" id="WP_091833350.1">
    <property type="nucleotide sequence ID" value="NZ_FOAN01000003.1"/>
</dbReference>
<dbReference type="AlphaFoldDB" id="A0A1H7P066"/>
<dbReference type="Gene3D" id="3.40.50.10440">
    <property type="entry name" value="Dihydroxyacetone kinase, domain 1"/>
    <property type="match status" value="1"/>
</dbReference>
<accession>A0A1H7P066</accession>
<evidence type="ECO:0000259" key="6">
    <source>
        <dbReference type="PROSITE" id="PS51480"/>
    </source>
</evidence>
<dbReference type="OrthoDB" id="9806345at2"/>
<gene>
    <name evidence="8" type="ORF">SAMN04515666_103308</name>
</gene>
<dbReference type="InterPro" id="IPR036117">
    <property type="entry name" value="DhaL_dom_sf"/>
</dbReference>
<keyword evidence="2" id="KW-0547">Nucleotide-binding</keyword>
<dbReference type="Gene3D" id="1.25.40.340">
    <property type="match status" value="1"/>
</dbReference>
<dbReference type="PANTHER" id="PTHR28629:SF4">
    <property type="entry name" value="TRIOKINASE_FMN CYCLASE"/>
    <property type="match status" value="1"/>
</dbReference>
<dbReference type="PROSITE" id="PS51480">
    <property type="entry name" value="DHAL"/>
    <property type="match status" value="1"/>
</dbReference>
<dbReference type="FunFam" id="3.40.50.10440:FF:000001">
    <property type="entry name" value="Dihydroxyacetone kinase, DhaK subunit"/>
    <property type="match status" value="1"/>
</dbReference>
<organism evidence="8 9">
    <name type="scientific">Bosea lupini</name>
    <dbReference type="NCBI Taxonomy" id="1036779"/>
    <lineage>
        <taxon>Bacteria</taxon>
        <taxon>Pseudomonadati</taxon>
        <taxon>Pseudomonadota</taxon>
        <taxon>Alphaproteobacteria</taxon>
        <taxon>Hyphomicrobiales</taxon>
        <taxon>Boseaceae</taxon>
        <taxon>Bosea</taxon>
    </lineage>
</organism>
<dbReference type="InterPro" id="IPR004006">
    <property type="entry name" value="DhaK_dom"/>
</dbReference>
<dbReference type="GO" id="GO:0005524">
    <property type="term" value="F:ATP binding"/>
    <property type="evidence" value="ECO:0007669"/>
    <property type="project" value="UniProtKB-KW"/>
</dbReference>
<dbReference type="GO" id="GO:0004371">
    <property type="term" value="F:glycerone kinase activity"/>
    <property type="evidence" value="ECO:0007669"/>
    <property type="project" value="InterPro"/>
</dbReference>
<dbReference type="STRING" id="1036779.SAMN04515666_103308"/>
<dbReference type="FunFam" id="1.25.40.340:FF:000002">
    <property type="entry name" value="Dihydroxyacetone kinase, L subunit"/>
    <property type="match status" value="1"/>
</dbReference>
<dbReference type="InterPro" id="IPR012737">
    <property type="entry name" value="DhaK_L_YcgS"/>
</dbReference>
<dbReference type="Pfam" id="PF02734">
    <property type="entry name" value="Dak2"/>
    <property type="match status" value="1"/>
</dbReference>
<keyword evidence="9" id="KW-1185">Reference proteome</keyword>
<evidence type="ECO:0000313" key="8">
    <source>
        <dbReference type="EMBL" id="SEL28688.1"/>
    </source>
</evidence>
<dbReference type="InterPro" id="IPR004007">
    <property type="entry name" value="DhaL_dom"/>
</dbReference>
<evidence type="ECO:0000256" key="3">
    <source>
        <dbReference type="ARBA" id="ARBA00022777"/>
    </source>
</evidence>
<feature type="domain" description="DhaL" evidence="6">
    <location>
        <begin position="364"/>
        <end position="564"/>
    </location>
</feature>
<feature type="region of interest" description="Disordered" evidence="5">
    <location>
        <begin position="524"/>
        <end position="545"/>
    </location>
</feature>
<dbReference type="Pfam" id="PF02733">
    <property type="entry name" value="Dak1"/>
    <property type="match status" value="1"/>
</dbReference>
<dbReference type="PANTHER" id="PTHR28629">
    <property type="entry name" value="TRIOKINASE/FMN CYCLASE"/>
    <property type="match status" value="1"/>
</dbReference>
<dbReference type="SMART" id="SM01120">
    <property type="entry name" value="Dak2"/>
    <property type="match status" value="1"/>
</dbReference>
<proteinExistence type="predicted"/>
<evidence type="ECO:0000256" key="4">
    <source>
        <dbReference type="ARBA" id="ARBA00022840"/>
    </source>
</evidence>
<evidence type="ECO:0000313" key="9">
    <source>
        <dbReference type="Proteomes" id="UP000199664"/>
    </source>
</evidence>
<keyword evidence="1" id="KW-0808">Transferase</keyword>
<dbReference type="PROSITE" id="PS51481">
    <property type="entry name" value="DHAK"/>
    <property type="match status" value="1"/>
</dbReference>
<sequence length="575" mass="57932">MKKLINDPRDVVGQMLEGLVGLDERLALLAGENVVLRRDAAELAARGGVALISGGGAGHEPAHAGYVGEGLLTAAVSGDVFTSPSTDAVLAAIRAVGGQAGVLLIVKNYTGDRLNFGLAADIARTEGIPVEMVIVDDDVALGAGGGAGRRGIAGTVLVHKVAGACAAAGLPLAEIKAEVEAAIAATGTMGVALSGCTVPGADSAGFDLAANEIELGLGIHGEAGIERAHLDGADALVETLIDRIVADRGFGANDQTALLVNGLGGTPPMELAIVARAALAALRKRGITVRRSWCGSNLTALDMQGCSLSLMRLDAGRLARLDAPAFSASWQAGATPPVEPNRVRMAAGAVSVEATAAELGPKARRFRHVLGAISHAIRVQEARLTTLDQAVGDGDLGFSLRRGADALDKAFAGNLPADEASLLRLVSQTLRRSIGGTSGPLYAIAALRASEVLRKTNDPSAHAWAEALTASCTGISELGGAARGDRTMLDALIPAAEAFSGAVGSGAPVSTALAQAVTAARQGAAATAGMTPRKGRSSYLGDRVAGHPDPGAEAVAIWLAALAHEFSEAGAEAKP</sequence>
<protein>
    <submittedName>
        <fullName evidence="8">Homodimeric dihydroxyacetone kinase</fullName>
    </submittedName>
</protein>
<dbReference type="SUPFAM" id="SSF101473">
    <property type="entry name" value="DhaL-like"/>
    <property type="match status" value="1"/>
</dbReference>
<keyword evidence="4" id="KW-0067">ATP-binding</keyword>
<reference evidence="9" key="1">
    <citation type="submission" date="2016-10" db="EMBL/GenBank/DDBJ databases">
        <authorList>
            <person name="Varghese N."/>
            <person name="Submissions S."/>
        </authorList>
    </citation>
    <scope>NUCLEOTIDE SEQUENCE [LARGE SCALE GENOMIC DNA]</scope>
    <source>
        <strain evidence="9">LMG 26383,CCUG 61248,R- 45681</strain>
    </source>
</reference>
<dbReference type="InterPro" id="IPR050861">
    <property type="entry name" value="Dihydroxyacetone_Kinase"/>
</dbReference>
<evidence type="ECO:0000259" key="7">
    <source>
        <dbReference type="PROSITE" id="PS51481"/>
    </source>
</evidence>
<dbReference type="SUPFAM" id="SSF82549">
    <property type="entry name" value="DAK1/DegV-like"/>
    <property type="match status" value="1"/>
</dbReference>
<dbReference type="Gene3D" id="3.30.1180.20">
    <property type="entry name" value="Dihydroxyacetone kinase, domain 2"/>
    <property type="match status" value="1"/>
</dbReference>
<dbReference type="NCBIfam" id="TIGR02365">
    <property type="entry name" value="dha_L_ycgS"/>
    <property type="match status" value="1"/>
</dbReference>
<dbReference type="EMBL" id="FOAN01000003">
    <property type="protein sequence ID" value="SEL28688.1"/>
    <property type="molecule type" value="Genomic_DNA"/>
</dbReference>
<keyword evidence="3 8" id="KW-0418">Kinase</keyword>
<evidence type="ECO:0000256" key="2">
    <source>
        <dbReference type="ARBA" id="ARBA00022741"/>
    </source>
</evidence>
<dbReference type="FunFam" id="3.30.1180.20:FF:000001">
    <property type="entry name" value="Dihydroxyacetone kinase 1"/>
    <property type="match status" value="1"/>
</dbReference>
<dbReference type="GO" id="GO:0005829">
    <property type="term" value="C:cytosol"/>
    <property type="evidence" value="ECO:0007669"/>
    <property type="project" value="TreeGrafter"/>
</dbReference>
<evidence type="ECO:0000256" key="5">
    <source>
        <dbReference type="SAM" id="MobiDB-lite"/>
    </source>
</evidence>